<keyword evidence="5" id="KW-0547">Nucleotide-binding</keyword>
<keyword evidence="7" id="KW-0067">ATP-binding</keyword>
<name>A0ABW4CK19_9LACO</name>
<dbReference type="PANTHER" id="PTHR18964:SF149">
    <property type="entry name" value="BIFUNCTIONAL UDP-N-ACETYLGLUCOSAMINE 2-EPIMERASE_N-ACETYLMANNOSAMINE KINASE"/>
    <property type="match status" value="1"/>
</dbReference>
<dbReference type="Pfam" id="PF00480">
    <property type="entry name" value="ROK"/>
    <property type="match status" value="1"/>
</dbReference>
<dbReference type="PROSITE" id="PS01125">
    <property type="entry name" value="ROK"/>
    <property type="match status" value="1"/>
</dbReference>
<evidence type="ECO:0000313" key="9">
    <source>
        <dbReference type="EMBL" id="MFD1429901.1"/>
    </source>
</evidence>
<protein>
    <recommendedName>
        <fullName evidence="3">Glucokinase</fullName>
        <ecNumber evidence="2">2.7.1.2</ecNumber>
    </recommendedName>
    <alternativeName>
        <fullName evidence="8">Glucose kinase</fullName>
    </alternativeName>
</protein>
<dbReference type="Gene3D" id="3.30.420.40">
    <property type="match status" value="2"/>
</dbReference>
<dbReference type="SUPFAM" id="SSF53067">
    <property type="entry name" value="Actin-like ATPase domain"/>
    <property type="match status" value="1"/>
</dbReference>
<dbReference type="InterPro" id="IPR000600">
    <property type="entry name" value="ROK"/>
</dbReference>
<accession>A0ABW4CK19</accession>
<evidence type="ECO:0000313" key="10">
    <source>
        <dbReference type="Proteomes" id="UP001597196"/>
    </source>
</evidence>
<evidence type="ECO:0000256" key="6">
    <source>
        <dbReference type="ARBA" id="ARBA00022777"/>
    </source>
</evidence>
<evidence type="ECO:0000256" key="8">
    <source>
        <dbReference type="ARBA" id="ARBA00032386"/>
    </source>
</evidence>
<dbReference type="InterPro" id="IPR043129">
    <property type="entry name" value="ATPase_NBD"/>
</dbReference>
<evidence type="ECO:0000256" key="7">
    <source>
        <dbReference type="ARBA" id="ARBA00022840"/>
    </source>
</evidence>
<dbReference type="InterPro" id="IPR049874">
    <property type="entry name" value="ROK_cs"/>
</dbReference>
<dbReference type="CDD" id="cd24062">
    <property type="entry name" value="ASKHA_NBD_ROK_BsGLK-like"/>
    <property type="match status" value="1"/>
</dbReference>
<dbReference type="RefSeq" id="WP_203628620.1">
    <property type="nucleotide sequence ID" value="NZ_BOLQ01000040.1"/>
</dbReference>
<evidence type="ECO:0000256" key="4">
    <source>
        <dbReference type="ARBA" id="ARBA00022679"/>
    </source>
</evidence>
<dbReference type="GO" id="GO:0004340">
    <property type="term" value="F:glucokinase activity"/>
    <property type="evidence" value="ECO:0007669"/>
    <property type="project" value="UniProtKB-EC"/>
</dbReference>
<dbReference type="Proteomes" id="UP001597196">
    <property type="component" value="Unassembled WGS sequence"/>
</dbReference>
<evidence type="ECO:0000256" key="2">
    <source>
        <dbReference type="ARBA" id="ARBA00012323"/>
    </source>
</evidence>
<evidence type="ECO:0000256" key="3">
    <source>
        <dbReference type="ARBA" id="ARBA00014701"/>
    </source>
</evidence>
<dbReference type="EC" id="2.7.1.2" evidence="2"/>
<keyword evidence="10" id="KW-1185">Reference proteome</keyword>
<evidence type="ECO:0000256" key="5">
    <source>
        <dbReference type="ARBA" id="ARBA00022741"/>
    </source>
</evidence>
<comment type="similarity">
    <text evidence="1">Belongs to the ROK (NagC/XylR) family.</text>
</comment>
<dbReference type="InterPro" id="IPR004654">
    <property type="entry name" value="ROK_glcA"/>
</dbReference>
<comment type="caution">
    <text evidence="9">The sequence shown here is derived from an EMBL/GenBank/DDBJ whole genome shotgun (WGS) entry which is preliminary data.</text>
</comment>
<sequence length="319" mass="33485">MTDKKLIGVDLGGTTAKFAILTADGEIQQRWSIDTNILDDGSHIIPDIIDSLKDHMKLYNMDASDFLGIGMGSPGTVDLEQGTVIGAYNLNWKTLQFPKRDIEAATGIPFAIDNDVNVAALGEQWKGAGDKSKNVTLVALGTGIGGGIVADGLLLHGTAGSAGEIGHVTVDPNGYLCTCGKKGCLETVASATGVVRVARDMAEEFAGDSQLKQILDNGDEISSKIVFDCAKSGDKLALMIVDKVCYYLGLALGNLGNMLNPEYILIGGGVSAAGDFLLTRVQSYFEQFTFPNVRNTTHIRLATLGNTAGVIGAASLALK</sequence>
<gene>
    <name evidence="9" type="ORF">ACFQ4P_06530</name>
</gene>
<dbReference type="PANTHER" id="PTHR18964">
    <property type="entry name" value="ROK (REPRESSOR, ORF, KINASE) FAMILY"/>
    <property type="match status" value="1"/>
</dbReference>
<organism evidence="9 10">
    <name type="scientific">Lacticaseibacillus mingshuiensis</name>
    <dbReference type="NCBI Taxonomy" id="2799574"/>
    <lineage>
        <taxon>Bacteria</taxon>
        <taxon>Bacillati</taxon>
        <taxon>Bacillota</taxon>
        <taxon>Bacilli</taxon>
        <taxon>Lactobacillales</taxon>
        <taxon>Lactobacillaceae</taxon>
        <taxon>Lacticaseibacillus</taxon>
    </lineage>
</organism>
<reference evidence="10" key="1">
    <citation type="journal article" date="2019" name="Int. J. Syst. Evol. Microbiol.">
        <title>The Global Catalogue of Microorganisms (GCM) 10K type strain sequencing project: providing services to taxonomists for standard genome sequencing and annotation.</title>
        <authorList>
            <consortium name="The Broad Institute Genomics Platform"/>
            <consortium name="The Broad Institute Genome Sequencing Center for Infectious Disease"/>
            <person name="Wu L."/>
            <person name="Ma J."/>
        </authorList>
    </citation>
    <scope>NUCLEOTIDE SEQUENCE [LARGE SCALE GENOMIC DNA]</scope>
    <source>
        <strain evidence="10">CCM 8980</strain>
    </source>
</reference>
<proteinExistence type="inferred from homology"/>
<keyword evidence="4 9" id="KW-0808">Transferase</keyword>
<keyword evidence="6" id="KW-0418">Kinase</keyword>
<dbReference type="EMBL" id="JBHTOC010000008">
    <property type="protein sequence ID" value="MFD1429901.1"/>
    <property type="molecule type" value="Genomic_DNA"/>
</dbReference>
<dbReference type="NCBIfam" id="TIGR00744">
    <property type="entry name" value="ROK_glcA_fam"/>
    <property type="match status" value="1"/>
</dbReference>
<evidence type="ECO:0000256" key="1">
    <source>
        <dbReference type="ARBA" id="ARBA00006479"/>
    </source>
</evidence>